<protein>
    <recommendedName>
        <fullName evidence="5">oxaloacetate tautomerase</fullName>
        <ecNumber evidence="5">5.3.2.2</ecNumber>
    </recommendedName>
    <alternativeName>
        <fullName evidence="3">Fumarylacetoacetate hydrolase domain-containing protein 1</fullName>
    </alternativeName>
</protein>
<dbReference type="PANTHER" id="PTHR11820">
    <property type="entry name" value="ACYLPYRUVASE"/>
    <property type="match status" value="1"/>
</dbReference>
<proteinExistence type="inferred from homology"/>
<dbReference type="PANTHER" id="PTHR11820:SF7">
    <property type="entry name" value="ACYLPYRUVASE FAHD1, MITOCHONDRIAL"/>
    <property type="match status" value="1"/>
</dbReference>
<name>A0A183A2Y9_9TREM</name>
<accession>A0A183A2Y9</accession>
<keyword evidence="2" id="KW-0479">Metal-binding</keyword>
<evidence type="ECO:0000256" key="1">
    <source>
        <dbReference type="ARBA" id="ARBA00010211"/>
    </source>
</evidence>
<dbReference type="GO" id="GO:0050163">
    <property type="term" value="F:oxaloacetate tautomerase activity"/>
    <property type="evidence" value="ECO:0007669"/>
    <property type="project" value="UniProtKB-EC"/>
</dbReference>
<comment type="similarity">
    <text evidence="1">Belongs to the FAH family.</text>
</comment>
<dbReference type="GO" id="GO:0046872">
    <property type="term" value="F:metal ion binding"/>
    <property type="evidence" value="ECO:0007669"/>
    <property type="project" value="UniProtKB-KW"/>
</dbReference>
<dbReference type="SUPFAM" id="SSF56529">
    <property type="entry name" value="FAH"/>
    <property type="match status" value="1"/>
</dbReference>
<dbReference type="InterPro" id="IPR011234">
    <property type="entry name" value="Fumarylacetoacetase-like_C"/>
</dbReference>
<evidence type="ECO:0000256" key="4">
    <source>
        <dbReference type="ARBA" id="ARBA00044911"/>
    </source>
</evidence>
<evidence type="ECO:0000313" key="7">
    <source>
        <dbReference type="WBParaSite" id="ECPE_0000132401-mRNA-1"/>
    </source>
</evidence>
<dbReference type="WBParaSite" id="ECPE_0000132401-mRNA-1">
    <property type="protein sequence ID" value="ECPE_0000132401-mRNA-1"/>
    <property type="gene ID" value="ECPE_0000132401"/>
</dbReference>
<dbReference type="Pfam" id="PF01557">
    <property type="entry name" value="FAA_hydrolase"/>
    <property type="match status" value="1"/>
</dbReference>
<evidence type="ECO:0000256" key="3">
    <source>
        <dbReference type="ARBA" id="ARBA00042340"/>
    </source>
</evidence>
<dbReference type="Gene3D" id="3.90.850.10">
    <property type="entry name" value="Fumarylacetoacetase-like, C-terminal domain"/>
    <property type="match status" value="1"/>
</dbReference>
<dbReference type="InterPro" id="IPR036663">
    <property type="entry name" value="Fumarylacetoacetase_C_sf"/>
</dbReference>
<evidence type="ECO:0000259" key="6">
    <source>
        <dbReference type="Pfam" id="PF01557"/>
    </source>
</evidence>
<evidence type="ECO:0000256" key="5">
    <source>
        <dbReference type="ARBA" id="ARBA00044973"/>
    </source>
</evidence>
<dbReference type="GO" id="GO:0018773">
    <property type="term" value="F:acetylpyruvate hydrolase activity"/>
    <property type="evidence" value="ECO:0007669"/>
    <property type="project" value="TreeGrafter"/>
</dbReference>
<feature type="domain" description="Fumarylacetoacetase-like C-terminal" evidence="6">
    <location>
        <begin position="5"/>
        <end position="147"/>
    </location>
</feature>
<comment type="catalytic activity">
    <reaction evidence="4">
        <text>oxaloacetate = enol-oxaloacetate</text>
        <dbReference type="Rhea" id="RHEA:16021"/>
        <dbReference type="ChEBI" id="CHEBI:16452"/>
        <dbReference type="ChEBI" id="CHEBI:17479"/>
        <dbReference type="EC" id="5.3.2.2"/>
    </reaction>
    <physiologicalReaction direction="right-to-left" evidence="4">
        <dbReference type="Rhea" id="RHEA:16023"/>
    </physiologicalReaction>
</comment>
<reference evidence="7" key="1">
    <citation type="submission" date="2016-06" db="UniProtKB">
        <authorList>
            <consortium name="WormBaseParasite"/>
        </authorList>
    </citation>
    <scope>IDENTIFICATION</scope>
</reference>
<dbReference type="AlphaFoldDB" id="A0A183A2Y9"/>
<dbReference type="EC" id="5.3.2.2" evidence="5"/>
<organism evidence="7">
    <name type="scientific">Echinostoma caproni</name>
    <dbReference type="NCBI Taxonomy" id="27848"/>
    <lineage>
        <taxon>Eukaryota</taxon>
        <taxon>Metazoa</taxon>
        <taxon>Spiralia</taxon>
        <taxon>Lophotrochozoa</taxon>
        <taxon>Platyhelminthes</taxon>
        <taxon>Trematoda</taxon>
        <taxon>Digenea</taxon>
        <taxon>Plagiorchiida</taxon>
        <taxon>Echinostomata</taxon>
        <taxon>Echinostomatoidea</taxon>
        <taxon>Echinostomatidae</taxon>
        <taxon>Echinostoma</taxon>
    </lineage>
</organism>
<sequence>LSMKVSQIPNAIMGFVVALDMTDRALQNRLKSRQLPWTLAKCFDTSCPVGPVLPASLLPPNLLLERPDPNGPTLGLWLRVNDQERQRGSVVTMIHSPLHLISFISHCMRLEPGDLILTGTPAGVGPVRTGDVIRMGIDKLCDVEFPVA</sequence>
<evidence type="ECO:0000256" key="2">
    <source>
        <dbReference type="ARBA" id="ARBA00022723"/>
    </source>
</evidence>